<evidence type="ECO:0000256" key="8">
    <source>
        <dbReference type="PROSITE-ProRule" id="PRU00071"/>
    </source>
</evidence>
<comment type="function">
    <text evidence="9">Transcription factor that binds specifically to a 5'-AA[AG]G-3' consensus core sequence.</text>
</comment>
<dbReference type="STRING" id="4155.A0A022RV20"/>
<dbReference type="GO" id="GO:0003700">
    <property type="term" value="F:DNA-binding transcription factor activity"/>
    <property type="evidence" value="ECO:0007669"/>
    <property type="project" value="UniProtKB-UniRule"/>
</dbReference>
<evidence type="ECO:0000256" key="3">
    <source>
        <dbReference type="ARBA" id="ARBA00022833"/>
    </source>
</evidence>
<dbReference type="PhylomeDB" id="A0A022RV20"/>
<evidence type="ECO:0000256" key="4">
    <source>
        <dbReference type="ARBA" id="ARBA00023015"/>
    </source>
</evidence>
<comment type="subcellular location">
    <subcellularLocation>
        <location evidence="8 9">Nucleus</location>
    </subcellularLocation>
</comment>
<keyword evidence="4 9" id="KW-0805">Transcription regulation</keyword>
<protein>
    <recommendedName>
        <fullName evidence="9">Dof zinc finger protein</fullName>
    </recommendedName>
</protein>
<evidence type="ECO:0000313" key="13">
    <source>
        <dbReference type="Proteomes" id="UP000030748"/>
    </source>
</evidence>
<dbReference type="GO" id="GO:0008270">
    <property type="term" value="F:zinc ion binding"/>
    <property type="evidence" value="ECO:0007669"/>
    <property type="project" value="UniProtKB-KW"/>
</dbReference>
<dbReference type="EMBL" id="KI630214">
    <property type="protein sequence ID" value="EYU44357.1"/>
    <property type="molecule type" value="Genomic_DNA"/>
</dbReference>
<evidence type="ECO:0000256" key="9">
    <source>
        <dbReference type="RuleBase" id="RU369094"/>
    </source>
</evidence>
<evidence type="ECO:0000256" key="6">
    <source>
        <dbReference type="ARBA" id="ARBA00023163"/>
    </source>
</evidence>
<dbReference type="InterPro" id="IPR003851">
    <property type="entry name" value="Znf_Dof"/>
</dbReference>
<evidence type="ECO:0000313" key="12">
    <source>
        <dbReference type="EMBL" id="EYU44357.1"/>
    </source>
</evidence>
<keyword evidence="3 9" id="KW-0862">Zinc</keyword>
<organism evidence="12 13">
    <name type="scientific">Erythranthe guttata</name>
    <name type="common">Yellow monkey flower</name>
    <name type="synonym">Mimulus guttatus</name>
    <dbReference type="NCBI Taxonomy" id="4155"/>
    <lineage>
        <taxon>Eukaryota</taxon>
        <taxon>Viridiplantae</taxon>
        <taxon>Streptophyta</taxon>
        <taxon>Embryophyta</taxon>
        <taxon>Tracheophyta</taxon>
        <taxon>Spermatophyta</taxon>
        <taxon>Magnoliopsida</taxon>
        <taxon>eudicotyledons</taxon>
        <taxon>Gunneridae</taxon>
        <taxon>Pentapetalae</taxon>
        <taxon>asterids</taxon>
        <taxon>lamiids</taxon>
        <taxon>Lamiales</taxon>
        <taxon>Phrymaceae</taxon>
        <taxon>Erythranthe</taxon>
    </lineage>
</organism>
<dbReference type="GO" id="GO:0003677">
    <property type="term" value="F:DNA binding"/>
    <property type="evidence" value="ECO:0007669"/>
    <property type="project" value="UniProtKB-UniRule"/>
</dbReference>
<evidence type="ECO:0000256" key="5">
    <source>
        <dbReference type="ARBA" id="ARBA00023125"/>
    </source>
</evidence>
<keyword evidence="7 8" id="KW-0539">Nucleus</keyword>
<name>A0A022RV20_ERYGU</name>
<keyword evidence="6 9" id="KW-0804">Transcription</keyword>
<dbReference type="PROSITE" id="PS01361">
    <property type="entry name" value="ZF_DOF_1"/>
    <property type="match status" value="1"/>
</dbReference>
<keyword evidence="5 8" id="KW-0238">DNA-binding</keyword>
<proteinExistence type="predicted"/>
<evidence type="ECO:0000256" key="10">
    <source>
        <dbReference type="SAM" id="MobiDB-lite"/>
    </source>
</evidence>
<evidence type="ECO:0000259" key="11">
    <source>
        <dbReference type="PROSITE" id="PS50884"/>
    </source>
</evidence>
<keyword evidence="1 9" id="KW-0479">Metal-binding</keyword>
<dbReference type="InterPro" id="IPR045174">
    <property type="entry name" value="Dof"/>
</dbReference>
<dbReference type="OrthoDB" id="1927254at2759"/>
<dbReference type="Proteomes" id="UP000030748">
    <property type="component" value="Unassembled WGS sequence"/>
</dbReference>
<dbReference type="KEGG" id="egt:105972637"/>
<sequence>MMQELLGGSNVGIIGGGDRSKGFFDGQSSSPSSSAAAAAAAAAESVRCPRCDSPNTKFCYYNNYNLTQPRHFCKTCRRYWTKGGALRNVPIGGGCRKNKSATIAAAVSKTGVAGKLKSLSSEIGRTAGGLFGGGGGFDHHEQAAALSTNPTLWAPSQNSHILSLLRANQNLHNYPTSHLTNSVKEDGLLFGSSMNARTMGFDPVDPTHLPYMSLSNSSYRTQTDQPSNQGFGHGDSADQNSNNGLLFQELYQKFRPTTTNYYPDQNGPIILGHVASATCSMNSAILESAPVSAGELGFWNNNNNNNATLSWATDFPTSL</sequence>
<feature type="region of interest" description="Disordered" evidence="10">
    <location>
        <begin position="219"/>
        <end position="239"/>
    </location>
</feature>
<dbReference type="Pfam" id="PF02701">
    <property type="entry name" value="Zn_ribbon_Dof"/>
    <property type="match status" value="1"/>
</dbReference>
<dbReference type="AlphaFoldDB" id="A0A022RV20"/>
<dbReference type="OMA" id="ASPILWG"/>
<dbReference type="GO" id="GO:0005634">
    <property type="term" value="C:nucleus"/>
    <property type="evidence" value="ECO:0007669"/>
    <property type="project" value="UniProtKB-SubCell"/>
</dbReference>
<evidence type="ECO:0000256" key="1">
    <source>
        <dbReference type="ARBA" id="ARBA00022723"/>
    </source>
</evidence>
<gene>
    <name evidence="12" type="ORF">MIMGU_mgv1a024198mg</name>
</gene>
<keyword evidence="2 8" id="KW-0863">Zinc-finger</keyword>
<accession>A0A022RV20</accession>
<feature type="compositionally biased region" description="Polar residues" evidence="10">
    <location>
        <begin position="219"/>
        <end position="230"/>
    </location>
</feature>
<dbReference type="PANTHER" id="PTHR31992:SF313">
    <property type="entry name" value="DOF ZINC FINGER PROTEIN DOF5.7"/>
    <property type="match status" value="1"/>
</dbReference>
<reference evidence="12 13" key="1">
    <citation type="journal article" date="2013" name="Proc. Natl. Acad. Sci. U.S.A.">
        <title>Fine-scale variation in meiotic recombination in Mimulus inferred from population shotgun sequencing.</title>
        <authorList>
            <person name="Hellsten U."/>
            <person name="Wright K.M."/>
            <person name="Jenkins J."/>
            <person name="Shu S."/>
            <person name="Yuan Y."/>
            <person name="Wessler S.R."/>
            <person name="Schmutz J."/>
            <person name="Willis J.H."/>
            <person name="Rokhsar D.S."/>
        </authorList>
    </citation>
    <scope>NUCLEOTIDE SEQUENCE [LARGE SCALE GENOMIC DNA]</scope>
    <source>
        <strain evidence="13">cv. DUN x IM62</strain>
    </source>
</reference>
<evidence type="ECO:0000256" key="2">
    <source>
        <dbReference type="ARBA" id="ARBA00022771"/>
    </source>
</evidence>
<keyword evidence="13" id="KW-1185">Reference proteome</keyword>
<dbReference type="PROSITE" id="PS50884">
    <property type="entry name" value="ZF_DOF_2"/>
    <property type="match status" value="1"/>
</dbReference>
<dbReference type="eggNOG" id="ENOG502QRPD">
    <property type="taxonomic scope" value="Eukaryota"/>
</dbReference>
<dbReference type="PANTHER" id="PTHR31992">
    <property type="entry name" value="DOF ZINC FINGER PROTEIN DOF1.4-RELATED"/>
    <property type="match status" value="1"/>
</dbReference>
<feature type="domain" description="Dof-type" evidence="11">
    <location>
        <begin position="46"/>
        <end position="100"/>
    </location>
</feature>
<evidence type="ECO:0000256" key="7">
    <source>
        <dbReference type="ARBA" id="ARBA00023242"/>
    </source>
</evidence>